<evidence type="ECO:0000256" key="2">
    <source>
        <dbReference type="ARBA" id="ARBA00023242"/>
    </source>
</evidence>
<feature type="non-terminal residue" evidence="5">
    <location>
        <position position="1"/>
    </location>
</feature>
<reference evidence="5" key="1">
    <citation type="submission" date="2022-06" db="EMBL/GenBank/DDBJ databases">
        <title>Uncovering the hologenomic basis of an extraordinary plant invasion.</title>
        <authorList>
            <person name="Bieker V.C."/>
            <person name="Martin M.D."/>
            <person name="Gilbert T."/>
            <person name="Hodgins K."/>
            <person name="Battlay P."/>
            <person name="Petersen B."/>
            <person name="Wilson J."/>
        </authorList>
    </citation>
    <scope>NUCLEOTIDE SEQUENCE</scope>
    <source>
        <strain evidence="5">AA19_3_7</strain>
        <tissue evidence="5">Leaf</tissue>
    </source>
</reference>
<dbReference type="GO" id="GO:0003677">
    <property type="term" value="F:DNA binding"/>
    <property type="evidence" value="ECO:0007669"/>
    <property type="project" value="TreeGrafter"/>
</dbReference>
<evidence type="ECO:0000259" key="4">
    <source>
        <dbReference type="PROSITE" id="PS51879"/>
    </source>
</evidence>
<evidence type="ECO:0000313" key="5">
    <source>
        <dbReference type="EMBL" id="KAI7726299.1"/>
    </source>
</evidence>
<keyword evidence="6" id="KW-1185">Reference proteome</keyword>
<dbReference type="Proteomes" id="UP001206925">
    <property type="component" value="Unassembled WGS sequence"/>
</dbReference>
<evidence type="ECO:0000256" key="3">
    <source>
        <dbReference type="SAM" id="MobiDB-lite"/>
    </source>
</evidence>
<dbReference type="GO" id="GO:0005669">
    <property type="term" value="C:transcription factor TFIID complex"/>
    <property type="evidence" value="ECO:0007669"/>
    <property type="project" value="InterPro"/>
</dbReference>
<dbReference type="PANTHER" id="PTHR15138:SF14">
    <property type="entry name" value="TRANSCRIPTION INITIATION FACTOR TFIID SUBUNIT 4"/>
    <property type="match status" value="1"/>
</dbReference>
<feature type="compositionally biased region" description="Polar residues" evidence="3">
    <location>
        <begin position="95"/>
        <end position="109"/>
    </location>
</feature>
<dbReference type="AlphaFoldDB" id="A0AAD5BND9"/>
<sequence>MATGQPPNAMNRYQLLISVIEPQLDKERAMQLQGLYVQLKSNNINREEFDWRMQSLVGNQMLQMAVYEIRRRQLTAKTSMDNTAQKQRLLEQSDSHGVQASHNSSNVNAIKQDRNHPFPMQGLGKQHQQHMPCPQSAGNSSLASRINAKTPLKKPIVGQKKPLEAPVSLLSKKQKLNDVIAVSGVNLG</sequence>
<dbReference type="InterPro" id="IPR022003">
    <property type="entry name" value="RST"/>
</dbReference>
<dbReference type="GO" id="GO:0006367">
    <property type="term" value="P:transcription initiation at RNA polymerase II promoter"/>
    <property type="evidence" value="ECO:0007669"/>
    <property type="project" value="TreeGrafter"/>
</dbReference>
<keyword evidence="2" id="KW-0539">Nucleus</keyword>
<protein>
    <recommendedName>
        <fullName evidence="4">RST domain-containing protein</fullName>
    </recommendedName>
</protein>
<name>A0AAD5BND9_AMBAR</name>
<organism evidence="5 6">
    <name type="scientific">Ambrosia artemisiifolia</name>
    <name type="common">Common ragweed</name>
    <dbReference type="NCBI Taxonomy" id="4212"/>
    <lineage>
        <taxon>Eukaryota</taxon>
        <taxon>Viridiplantae</taxon>
        <taxon>Streptophyta</taxon>
        <taxon>Embryophyta</taxon>
        <taxon>Tracheophyta</taxon>
        <taxon>Spermatophyta</taxon>
        <taxon>Magnoliopsida</taxon>
        <taxon>eudicotyledons</taxon>
        <taxon>Gunneridae</taxon>
        <taxon>Pentapetalae</taxon>
        <taxon>asterids</taxon>
        <taxon>campanulids</taxon>
        <taxon>Asterales</taxon>
        <taxon>Asteraceae</taxon>
        <taxon>Asteroideae</taxon>
        <taxon>Heliantheae alliance</taxon>
        <taxon>Heliantheae</taxon>
        <taxon>Ambrosia</taxon>
    </lineage>
</organism>
<comment type="subcellular location">
    <subcellularLocation>
        <location evidence="1">Nucleus</location>
    </subcellularLocation>
</comment>
<dbReference type="EMBL" id="JAMZMK010011719">
    <property type="protein sequence ID" value="KAI7726299.1"/>
    <property type="molecule type" value="Genomic_DNA"/>
</dbReference>
<dbReference type="Pfam" id="PF12174">
    <property type="entry name" value="RST"/>
    <property type="match status" value="1"/>
</dbReference>
<evidence type="ECO:0000313" key="6">
    <source>
        <dbReference type="Proteomes" id="UP001206925"/>
    </source>
</evidence>
<dbReference type="InterPro" id="IPR045144">
    <property type="entry name" value="TAF4"/>
</dbReference>
<accession>A0AAD5BND9</accession>
<dbReference type="PANTHER" id="PTHR15138">
    <property type="entry name" value="TRANSCRIPTION INITIATION FACTOR TFIID SUBUNIT 4"/>
    <property type="match status" value="1"/>
</dbReference>
<comment type="caution">
    <text evidence="5">The sequence shown here is derived from an EMBL/GenBank/DDBJ whole genome shotgun (WGS) entry which is preliminary data.</text>
</comment>
<feature type="region of interest" description="Disordered" evidence="3">
    <location>
        <begin position="91"/>
        <end position="142"/>
    </location>
</feature>
<proteinExistence type="predicted"/>
<feature type="domain" description="RST" evidence="4">
    <location>
        <begin position="4"/>
        <end position="75"/>
    </location>
</feature>
<dbReference type="PROSITE" id="PS51879">
    <property type="entry name" value="RST"/>
    <property type="match status" value="1"/>
</dbReference>
<gene>
    <name evidence="5" type="ORF">M8C21_014355</name>
</gene>
<dbReference type="GO" id="GO:0016251">
    <property type="term" value="F:RNA polymerase II general transcription initiation factor activity"/>
    <property type="evidence" value="ECO:0007669"/>
    <property type="project" value="TreeGrafter"/>
</dbReference>
<evidence type="ECO:0000256" key="1">
    <source>
        <dbReference type="ARBA" id="ARBA00004123"/>
    </source>
</evidence>